<name>A0AAU7B3J6_9ACTN</name>
<evidence type="ECO:0000313" key="18">
    <source>
        <dbReference type="EMBL" id="XAY08446.1"/>
    </source>
</evidence>
<dbReference type="EC" id="2.7.13.3" evidence="4"/>
<evidence type="ECO:0000256" key="15">
    <source>
        <dbReference type="SAM" id="Coils"/>
    </source>
</evidence>
<dbReference type="FunFam" id="3.30.565.10:FF:000010">
    <property type="entry name" value="Sensor histidine kinase RcsC"/>
    <property type="match status" value="1"/>
</dbReference>
<reference evidence="18" key="1">
    <citation type="submission" date="2022-12" db="EMBL/GenBank/DDBJ databases">
        <title>Paraconexibacter alkalitolerans sp. nov. and Baekduia alba sp. nov., isolated from soil and emended description of the genera Paraconexibacter (Chun et al., 2020) and Baekduia (An et al., 2020).</title>
        <authorList>
            <person name="Vieira S."/>
            <person name="Huber K.J."/>
            <person name="Geppert A."/>
            <person name="Wolf J."/>
            <person name="Neumann-Schaal M."/>
            <person name="Muesken M."/>
            <person name="Overmann J."/>
        </authorList>
    </citation>
    <scope>NUCLEOTIDE SEQUENCE</scope>
    <source>
        <strain evidence="18">AEG42_29</strain>
    </source>
</reference>
<keyword evidence="15" id="KW-0175">Coiled coil</keyword>
<dbReference type="Pfam" id="PF02518">
    <property type="entry name" value="HATPase_c"/>
    <property type="match status" value="1"/>
</dbReference>
<organism evidence="18">
    <name type="scientific">Paraconexibacter sp. AEG42_29</name>
    <dbReference type="NCBI Taxonomy" id="2997339"/>
    <lineage>
        <taxon>Bacteria</taxon>
        <taxon>Bacillati</taxon>
        <taxon>Actinomycetota</taxon>
        <taxon>Thermoleophilia</taxon>
        <taxon>Solirubrobacterales</taxon>
        <taxon>Paraconexibacteraceae</taxon>
        <taxon>Paraconexibacter</taxon>
    </lineage>
</organism>
<dbReference type="SMART" id="SM00387">
    <property type="entry name" value="HATPase_c"/>
    <property type="match status" value="1"/>
</dbReference>
<keyword evidence="10" id="KW-0902">Two-component regulatory system</keyword>
<dbReference type="Gene3D" id="3.40.50.2300">
    <property type="match status" value="1"/>
</dbReference>
<evidence type="ECO:0000256" key="5">
    <source>
        <dbReference type="ARBA" id="ARBA00022553"/>
    </source>
</evidence>
<dbReference type="EMBL" id="CP114014">
    <property type="protein sequence ID" value="XAY08446.1"/>
    <property type="molecule type" value="Genomic_DNA"/>
</dbReference>
<dbReference type="InterPro" id="IPR003594">
    <property type="entry name" value="HATPase_dom"/>
</dbReference>
<comment type="catalytic activity">
    <reaction evidence="1">
        <text>ATP + protein L-histidine = ADP + protein N-phospho-L-histidine.</text>
        <dbReference type="EC" id="2.7.13.3"/>
    </reaction>
</comment>
<sequence length="573" mass="61246">MRLPDRLGSREQAPPGDLIALRSEVARREAQLTILGAELARTARGVQVLEAELREQTERAVAKERAEAAAAAKAAFLAQMSHEIRTPLAAVIGMIELLLETPLTDTQREMADTIQMSGGHLLSIVNDILDLSKVEAGRMEMTRDAVDVRRTVDEALSLVSGSAAPGVELLSLIDSAVPQQIFADAVRVRQLLTNLLSNAVRFTASGEVAVRIWCHTPQAGQAELIIAVTDTGCGIAPDHLELIFDAFSQAVSGRGGTGLGLTVCRRLVELMGGSIQVTSEVGRGSTFTMLLPFEPVEDVAEWPPRAPVNSGRTAVVAEPHPGVARMVMGLLADQGIDVRLATTPESVQAAVAAGPTNLLVVSDALIEHRAIHEARRGLRADDEPALPTVVLVAAGAAQPDLPADTISIRRPVRGDQLRRAVSEAVDGTAAPAVRPTPHLDIEMARDHPVRILVVEDNPTIRHVALRKLARLGYEPHIAKDGLEAVSAAEREDYDLVLMDVQMPNLDGVSATRRIREAGGHQPRIVGLTASVLEDSREECLVAGMDDVLMKPFDYASILPLLRDVAASTTTAGR</sequence>
<evidence type="ECO:0000256" key="12">
    <source>
        <dbReference type="ARBA" id="ARBA00068150"/>
    </source>
</evidence>
<evidence type="ECO:0000256" key="2">
    <source>
        <dbReference type="ARBA" id="ARBA00004236"/>
    </source>
</evidence>
<evidence type="ECO:0000256" key="14">
    <source>
        <dbReference type="PROSITE-ProRule" id="PRU00169"/>
    </source>
</evidence>
<protein>
    <recommendedName>
        <fullName evidence="13">Circadian input-output histidine kinase CikA</fullName>
        <ecNumber evidence="4">2.7.13.3</ecNumber>
    </recommendedName>
    <alternativeName>
        <fullName evidence="12">Sensory/regulatory protein RpfC</fullName>
    </alternativeName>
</protein>
<dbReference type="AlphaFoldDB" id="A0AAU7B3J6"/>
<keyword evidence="5 14" id="KW-0597">Phosphoprotein</keyword>
<keyword evidence="7" id="KW-0547">Nucleotide-binding</keyword>
<proteinExistence type="inferred from homology"/>
<dbReference type="InterPro" id="IPR036890">
    <property type="entry name" value="HATPase_C_sf"/>
</dbReference>
<dbReference type="InterPro" id="IPR005467">
    <property type="entry name" value="His_kinase_dom"/>
</dbReference>
<evidence type="ECO:0000256" key="8">
    <source>
        <dbReference type="ARBA" id="ARBA00022777"/>
    </source>
</evidence>
<dbReference type="RefSeq" id="WP_354699626.1">
    <property type="nucleotide sequence ID" value="NZ_CP114014.1"/>
</dbReference>
<dbReference type="PROSITE" id="PS50110">
    <property type="entry name" value="RESPONSE_REGULATORY"/>
    <property type="match status" value="1"/>
</dbReference>
<feature type="domain" description="Histidine kinase" evidence="16">
    <location>
        <begin position="79"/>
        <end position="295"/>
    </location>
</feature>
<evidence type="ECO:0000259" key="17">
    <source>
        <dbReference type="PROSITE" id="PS50110"/>
    </source>
</evidence>
<dbReference type="Gene3D" id="1.10.287.130">
    <property type="match status" value="1"/>
</dbReference>
<dbReference type="CDD" id="cd00082">
    <property type="entry name" value="HisKA"/>
    <property type="match status" value="1"/>
</dbReference>
<evidence type="ECO:0000256" key="1">
    <source>
        <dbReference type="ARBA" id="ARBA00000085"/>
    </source>
</evidence>
<evidence type="ECO:0000256" key="11">
    <source>
        <dbReference type="ARBA" id="ARBA00064003"/>
    </source>
</evidence>
<evidence type="ECO:0000256" key="9">
    <source>
        <dbReference type="ARBA" id="ARBA00022840"/>
    </source>
</evidence>
<evidence type="ECO:0000256" key="6">
    <source>
        <dbReference type="ARBA" id="ARBA00022679"/>
    </source>
</evidence>
<gene>
    <name evidence="18" type="primary">barA</name>
    <name evidence="18" type="ORF">DSM112329_05347</name>
</gene>
<evidence type="ECO:0000256" key="13">
    <source>
        <dbReference type="ARBA" id="ARBA00074306"/>
    </source>
</evidence>
<dbReference type="InterPro" id="IPR003661">
    <property type="entry name" value="HisK_dim/P_dom"/>
</dbReference>
<dbReference type="SUPFAM" id="SSF52172">
    <property type="entry name" value="CheY-like"/>
    <property type="match status" value="2"/>
</dbReference>
<dbReference type="GO" id="GO:0005886">
    <property type="term" value="C:plasma membrane"/>
    <property type="evidence" value="ECO:0007669"/>
    <property type="project" value="UniProtKB-SubCell"/>
</dbReference>
<evidence type="ECO:0000256" key="3">
    <source>
        <dbReference type="ARBA" id="ARBA00006402"/>
    </source>
</evidence>
<feature type="modified residue" description="4-aspartylphosphate" evidence="14">
    <location>
        <position position="499"/>
    </location>
</feature>
<keyword evidence="6 18" id="KW-0808">Transferase</keyword>
<dbReference type="CDD" id="cd16922">
    <property type="entry name" value="HATPase_EvgS-ArcB-TorS-like"/>
    <property type="match status" value="1"/>
</dbReference>
<dbReference type="InterPro" id="IPR011006">
    <property type="entry name" value="CheY-like_superfamily"/>
</dbReference>
<evidence type="ECO:0000256" key="10">
    <source>
        <dbReference type="ARBA" id="ARBA00023012"/>
    </source>
</evidence>
<feature type="domain" description="Response regulatory" evidence="17">
    <location>
        <begin position="450"/>
        <end position="565"/>
    </location>
</feature>
<dbReference type="GO" id="GO:0000155">
    <property type="term" value="F:phosphorelay sensor kinase activity"/>
    <property type="evidence" value="ECO:0007669"/>
    <property type="project" value="InterPro"/>
</dbReference>
<evidence type="ECO:0000256" key="4">
    <source>
        <dbReference type="ARBA" id="ARBA00012438"/>
    </source>
</evidence>
<keyword evidence="9" id="KW-0067">ATP-binding</keyword>
<accession>A0AAU7B3J6</accession>
<dbReference type="KEGG" id="parq:DSM112329_05347"/>
<dbReference type="InterPro" id="IPR004358">
    <property type="entry name" value="Sig_transdc_His_kin-like_C"/>
</dbReference>
<dbReference type="InterPro" id="IPR036097">
    <property type="entry name" value="HisK_dim/P_sf"/>
</dbReference>
<dbReference type="SMART" id="SM00388">
    <property type="entry name" value="HisKA"/>
    <property type="match status" value="1"/>
</dbReference>
<dbReference type="InterPro" id="IPR001789">
    <property type="entry name" value="Sig_transdc_resp-reg_receiver"/>
</dbReference>
<dbReference type="Pfam" id="PF00512">
    <property type="entry name" value="HisKA"/>
    <property type="match status" value="1"/>
</dbReference>
<dbReference type="SUPFAM" id="SSF55874">
    <property type="entry name" value="ATPase domain of HSP90 chaperone/DNA topoisomerase II/histidine kinase"/>
    <property type="match status" value="1"/>
</dbReference>
<evidence type="ECO:0000256" key="7">
    <source>
        <dbReference type="ARBA" id="ARBA00022741"/>
    </source>
</evidence>
<dbReference type="GO" id="GO:0005524">
    <property type="term" value="F:ATP binding"/>
    <property type="evidence" value="ECO:0007669"/>
    <property type="project" value="UniProtKB-KW"/>
</dbReference>
<comment type="subunit">
    <text evidence="11">At low DSF concentrations, interacts with RpfF.</text>
</comment>
<comment type="subcellular location">
    <subcellularLocation>
        <location evidence="2">Cell membrane</location>
    </subcellularLocation>
</comment>
<dbReference type="PROSITE" id="PS50109">
    <property type="entry name" value="HIS_KIN"/>
    <property type="match status" value="1"/>
</dbReference>
<dbReference type="FunFam" id="1.10.287.130:FF:000002">
    <property type="entry name" value="Two-component osmosensing histidine kinase"/>
    <property type="match status" value="1"/>
</dbReference>
<evidence type="ECO:0000259" key="16">
    <source>
        <dbReference type="PROSITE" id="PS50109"/>
    </source>
</evidence>
<feature type="coiled-coil region" evidence="15">
    <location>
        <begin position="39"/>
        <end position="74"/>
    </location>
</feature>
<comment type="similarity">
    <text evidence="3">In the N-terminal section; belongs to the phytochrome family.</text>
</comment>
<keyword evidence="8 18" id="KW-0418">Kinase</keyword>
<dbReference type="PANTHER" id="PTHR45339:SF1">
    <property type="entry name" value="HYBRID SIGNAL TRANSDUCTION HISTIDINE KINASE J"/>
    <property type="match status" value="1"/>
</dbReference>
<dbReference type="PRINTS" id="PR00344">
    <property type="entry name" value="BCTRLSENSOR"/>
</dbReference>
<dbReference type="Pfam" id="PF00072">
    <property type="entry name" value="Response_reg"/>
    <property type="match status" value="1"/>
</dbReference>
<dbReference type="SUPFAM" id="SSF47384">
    <property type="entry name" value="Homodimeric domain of signal transducing histidine kinase"/>
    <property type="match status" value="1"/>
</dbReference>
<dbReference type="Gene3D" id="3.30.565.10">
    <property type="entry name" value="Histidine kinase-like ATPase, C-terminal domain"/>
    <property type="match status" value="1"/>
</dbReference>
<dbReference type="CDD" id="cd17546">
    <property type="entry name" value="REC_hyHK_CKI1_RcsC-like"/>
    <property type="match status" value="1"/>
</dbReference>
<dbReference type="SMART" id="SM00448">
    <property type="entry name" value="REC"/>
    <property type="match status" value="1"/>
</dbReference>
<dbReference type="PANTHER" id="PTHR45339">
    <property type="entry name" value="HYBRID SIGNAL TRANSDUCTION HISTIDINE KINASE J"/>
    <property type="match status" value="1"/>
</dbReference>